<keyword evidence="3 6" id="KW-0717">Septation</keyword>
<dbReference type="Proteomes" id="UP000186795">
    <property type="component" value="Unassembled WGS sequence"/>
</dbReference>
<comment type="subunit">
    <text evidence="5 6">Interacts with MinD and FtsZ.</text>
</comment>
<dbReference type="Gene3D" id="3.30.160.540">
    <property type="match status" value="1"/>
</dbReference>
<evidence type="ECO:0000256" key="6">
    <source>
        <dbReference type="HAMAP-Rule" id="MF_00267"/>
    </source>
</evidence>
<dbReference type="GO" id="GO:1901891">
    <property type="term" value="P:regulation of cell septum assembly"/>
    <property type="evidence" value="ECO:0007669"/>
    <property type="project" value="InterPro"/>
</dbReference>
<evidence type="ECO:0000256" key="2">
    <source>
        <dbReference type="ARBA" id="ARBA00022618"/>
    </source>
</evidence>
<dbReference type="EMBL" id="FTOD01000005">
    <property type="protein sequence ID" value="SIS80643.1"/>
    <property type="molecule type" value="Genomic_DNA"/>
</dbReference>
<dbReference type="GO" id="GO:0000902">
    <property type="term" value="P:cell morphogenesis"/>
    <property type="evidence" value="ECO:0007669"/>
    <property type="project" value="InterPro"/>
</dbReference>
<dbReference type="Pfam" id="PF03775">
    <property type="entry name" value="MinC_C"/>
    <property type="match status" value="1"/>
</dbReference>
<feature type="domain" description="Septum formation inhibitor MinC C-terminal" evidence="7">
    <location>
        <begin position="116"/>
        <end position="214"/>
    </location>
</feature>
<dbReference type="GO" id="GO:0000917">
    <property type="term" value="P:division septum assembly"/>
    <property type="evidence" value="ECO:0007669"/>
    <property type="project" value="UniProtKB-KW"/>
</dbReference>
<gene>
    <name evidence="6" type="primary">minC</name>
    <name evidence="9" type="ORF">SAMN05421790_105177</name>
</gene>
<comment type="similarity">
    <text evidence="1 6">Belongs to the MinC family.</text>
</comment>
<keyword evidence="10" id="KW-1185">Reference proteome</keyword>
<dbReference type="PANTHER" id="PTHR34108:SF1">
    <property type="entry name" value="SEPTUM SITE-DETERMINING PROTEIN MINC"/>
    <property type="match status" value="1"/>
</dbReference>
<accession>A0A1N7M3M3</accession>
<evidence type="ECO:0000259" key="8">
    <source>
        <dbReference type="Pfam" id="PF22642"/>
    </source>
</evidence>
<dbReference type="InterPro" id="IPR013033">
    <property type="entry name" value="MinC"/>
</dbReference>
<dbReference type="InterPro" id="IPR016098">
    <property type="entry name" value="CAP/MinC_C"/>
</dbReference>
<name>A0A1N7M3M3_9BACL</name>
<dbReference type="AlphaFoldDB" id="A0A1N7M3M3"/>
<proteinExistence type="inferred from homology"/>
<dbReference type="InterPro" id="IPR005526">
    <property type="entry name" value="Septum_form_inhib_MinC_C"/>
</dbReference>
<evidence type="ECO:0000313" key="9">
    <source>
        <dbReference type="EMBL" id="SIS80643.1"/>
    </source>
</evidence>
<sequence length="237" mass="26371">MCRKHRENGVNWIMGKVMKPGVNIKGTKGGLLFLLDESRPFSAVLSELKYKLENGSNLWEGPDTRVLIKLGRRQITRDEEKEMRRLFSSHKNLIIHSIETSNGRPYLVDDRGIQILTGTVRSGQVLEHRGDLLLLGDVNPGGTVRSTGSIYVLGALRGLAHAGGEGDEEAIIAASSLYPTQLRIAGVVSRPPDEWGESGVTGMNFAYLVNGQIAVDKMHQLTRIRPEIEWKENRFRS</sequence>
<dbReference type="SUPFAM" id="SSF63848">
    <property type="entry name" value="Cell-division inhibitor MinC, C-terminal domain"/>
    <property type="match status" value="1"/>
</dbReference>
<evidence type="ECO:0000256" key="4">
    <source>
        <dbReference type="ARBA" id="ARBA00023306"/>
    </source>
</evidence>
<evidence type="ECO:0000313" key="10">
    <source>
        <dbReference type="Proteomes" id="UP000186795"/>
    </source>
</evidence>
<organism evidence="9 10">
    <name type="scientific">Kroppenstedtia eburnea</name>
    <dbReference type="NCBI Taxonomy" id="714067"/>
    <lineage>
        <taxon>Bacteria</taxon>
        <taxon>Bacillati</taxon>
        <taxon>Bacillota</taxon>
        <taxon>Bacilli</taxon>
        <taxon>Bacillales</taxon>
        <taxon>Thermoactinomycetaceae</taxon>
        <taxon>Kroppenstedtia</taxon>
    </lineage>
</organism>
<evidence type="ECO:0000259" key="7">
    <source>
        <dbReference type="Pfam" id="PF03775"/>
    </source>
</evidence>
<reference evidence="10" key="1">
    <citation type="submission" date="2017-01" db="EMBL/GenBank/DDBJ databases">
        <authorList>
            <person name="Varghese N."/>
            <person name="Submissions S."/>
        </authorList>
    </citation>
    <scope>NUCLEOTIDE SEQUENCE [LARGE SCALE GENOMIC DNA]</scope>
    <source>
        <strain evidence="10">DSM 45196</strain>
    </source>
</reference>
<keyword evidence="2 6" id="KW-0132">Cell division</keyword>
<dbReference type="InterPro" id="IPR055219">
    <property type="entry name" value="MinC_N_1"/>
</dbReference>
<comment type="function">
    <text evidence="6">Cell division inhibitor that blocks the formation of polar Z ring septums. Rapidly oscillates between the poles of the cell to destabilize FtsZ filaments that have formed before they mature into polar Z rings. Prevents FtsZ polymerization.</text>
</comment>
<dbReference type="PANTHER" id="PTHR34108">
    <property type="entry name" value="SEPTUM SITE-DETERMINING PROTEIN MINC"/>
    <property type="match status" value="1"/>
</dbReference>
<dbReference type="InterPro" id="IPR036145">
    <property type="entry name" value="MinC_C_sf"/>
</dbReference>
<protein>
    <recommendedName>
        <fullName evidence="6">Probable septum site-determining protein MinC</fullName>
    </recommendedName>
</protein>
<evidence type="ECO:0000256" key="1">
    <source>
        <dbReference type="ARBA" id="ARBA00006291"/>
    </source>
</evidence>
<feature type="domain" description="Septum site-determining protein MinC N-terminal" evidence="8">
    <location>
        <begin position="22"/>
        <end position="98"/>
    </location>
</feature>
<evidence type="ECO:0000256" key="5">
    <source>
        <dbReference type="ARBA" id="ARBA00046874"/>
    </source>
</evidence>
<keyword evidence="4 6" id="KW-0131">Cell cycle</keyword>
<dbReference type="HAMAP" id="MF_00267">
    <property type="entry name" value="MinC"/>
    <property type="match status" value="1"/>
</dbReference>
<dbReference type="Gene3D" id="2.160.20.70">
    <property type="match status" value="1"/>
</dbReference>
<evidence type="ECO:0000256" key="3">
    <source>
        <dbReference type="ARBA" id="ARBA00023210"/>
    </source>
</evidence>
<dbReference type="Pfam" id="PF22642">
    <property type="entry name" value="MinC_N_1"/>
    <property type="match status" value="1"/>
</dbReference>